<evidence type="ECO:0000313" key="1">
    <source>
        <dbReference type="EMBL" id="AXN36577.1"/>
    </source>
</evidence>
<dbReference type="RefSeq" id="WP_054644563.1">
    <property type="nucleotide sequence ID" value="NZ_BJOQ01000031.1"/>
</dbReference>
<name>A0A1B2A4F3_LATCU</name>
<reference evidence="1 2" key="1">
    <citation type="submission" date="2018-07" db="EMBL/GenBank/DDBJ databases">
        <title>Lactobacillus curvatus genome sequence.</title>
        <authorList>
            <person name="Prechtl R."/>
        </authorList>
    </citation>
    <scope>NUCLEOTIDE SEQUENCE [LARGE SCALE GENOMIC DNA]</scope>
    <source>
        <strain evidence="1 2">TMW 1.1928</strain>
    </source>
</reference>
<dbReference type="EMBL" id="CP031003">
    <property type="protein sequence ID" value="AXN36577.1"/>
    <property type="molecule type" value="Genomic_DNA"/>
</dbReference>
<organism evidence="1 2">
    <name type="scientific">Latilactobacillus curvatus</name>
    <name type="common">Lactobacillus curvatus</name>
    <dbReference type="NCBI Taxonomy" id="28038"/>
    <lineage>
        <taxon>Bacteria</taxon>
        <taxon>Bacillati</taxon>
        <taxon>Bacillota</taxon>
        <taxon>Bacilli</taxon>
        <taxon>Lactobacillales</taxon>
        <taxon>Lactobacillaceae</taxon>
        <taxon>Latilactobacillus</taxon>
    </lineage>
</organism>
<gene>
    <name evidence="1" type="ORF">DT351_09665</name>
</gene>
<dbReference type="Proteomes" id="UP000257607">
    <property type="component" value="Chromosome"/>
</dbReference>
<sequence length="132" mass="15094">MPIFMKEQTFLDFLTKTYPQNHFEKGYSVFSINLISTTPVMSVVYIGDECVAAARYNQSMGFFSDPLLITSDHIIKLEMARQGTGDRMRIETDEKMADGTPMTLTLNIASISLVAWHQRNLSRLKKCYSVKR</sequence>
<dbReference type="GeneID" id="49611533"/>
<protein>
    <submittedName>
        <fullName evidence="1">Uncharacterized protein</fullName>
    </submittedName>
</protein>
<proteinExistence type="predicted"/>
<evidence type="ECO:0000313" key="2">
    <source>
        <dbReference type="Proteomes" id="UP000257607"/>
    </source>
</evidence>
<dbReference type="AlphaFoldDB" id="A0A1B2A4F3"/>
<accession>A0A1B2A4F3</accession>
<dbReference type="OrthoDB" id="2290714at2"/>